<dbReference type="PANTHER" id="PTHR32089:SF119">
    <property type="entry name" value="METHYL-ACCEPTING CHEMOTAXIS PROTEIN CTPL"/>
    <property type="match status" value="1"/>
</dbReference>
<dbReference type="Pfam" id="PF00015">
    <property type="entry name" value="MCPsignal"/>
    <property type="match status" value="1"/>
</dbReference>
<protein>
    <submittedName>
        <fullName evidence="10">Chemotaxis protein</fullName>
    </submittedName>
</protein>
<feature type="domain" description="Methyl-accepting transducer" evidence="9">
    <location>
        <begin position="93"/>
        <end position="292"/>
    </location>
</feature>
<gene>
    <name evidence="10" type="ORF">TMS3_0118400</name>
</gene>
<evidence type="ECO:0000256" key="3">
    <source>
        <dbReference type="ARBA" id="ARBA00022481"/>
    </source>
</evidence>
<dbReference type="InterPro" id="IPR004089">
    <property type="entry name" value="MCPsignal_dom"/>
</dbReference>
<dbReference type="GO" id="GO:0007165">
    <property type="term" value="P:signal transduction"/>
    <property type="evidence" value="ECO:0007669"/>
    <property type="project" value="UniProtKB-KW"/>
</dbReference>
<keyword evidence="5" id="KW-1133">Transmembrane helix</keyword>
<evidence type="ECO:0000256" key="5">
    <source>
        <dbReference type="ARBA" id="ARBA00022989"/>
    </source>
</evidence>
<keyword evidence="4" id="KW-0812">Transmembrane</keyword>
<dbReference type="SMART" id="SM00283">
    <property type="entry name" value="MA"/>
    <property type="match status" value="1"/>
</dbReference>
<evidence type="ECO:0000256" key="7">
    <source>
        <dbReference type="ARBA" id="ARBA00023224"/>
    </source>
</evidence>
<evidence type="ECO:0000256" key="1">
    <source>
        <dbReference type="ARBA" id="ARBA00004651"/>
    </source>
</evidence>
<reference evidence="10 11" key="1">
    <citation type="journal article" date="2014" name="Genome Announc.">
        <title>Draft Genome Sequence of Petroleum Oil-Degrading Marine Bacterium Pseudomonas taeanensis Strain MS-3, Isolated from a Crude Oil-Contaminated Seashore.</title>
        <authorList>
            <person name="Lee S.Y."/>
            <person name="Kim S.H."/>
            <person name="Lee D.G."/>
            <person name="Shin S."/>
            <person name="Yun S.H."/>
            <person name="Choi C.W."/>
            <person name="Chung Y.H."/>
            <person name="Choi J.S."/>
            <person name="Kahng H.Y."/>
            <person name="Kim S.I."/>
        </authorList>
    </citation>
    <scope>NUCLEOTIDE SEQUENCE [LARGE SCALE GENOMIC DNA]</scope>
    <source>
        <strain evidence="10 11">MS-3</strain>
    </source>
</reference>
<dbReference type="GO" id="GO:0005886">
    <property type="term" value="C:plasma membrane"/>
    <property type="evidence" value="ECO:0007669"/>
    <property type="project" value="UniProtKB-SubCell"/>
</dbReference>
<dbReference type="Proteomes" id="UP000030063">
    <property type="component" value="Unassembled WGS sequence"/>
</dbReference>
<evidence type="ECO:0000313" key="10">
    <source>
        <dbReference type="EMBL" id="KFX68616.1"/>
    </source>
</evidence>
<evidence type="ECO:0000259" key="9">
    <source>
        <dbReference type="PROSITE" id="PS50111"/>
    </source>
</evidence>
<evidence type="ECO:0000256" key="8">
    <source>
        <dbReference type="PROSITE-ProRule" id="PRU00284"/>
    </source>
</evidence>
<dbReference type="GO" id="GO:0006935">
    <property type="term" value="P:chemotaxis"/>
    <property type="evidence" value="ECO:0007669"/>
    <property type="project" value="UniProtKB-ARBA"/>
</dbReference>
<keyword evidence="7 8" id="KW-0807">Transducer</keyword>
<dbReference type="SUPFAM" id="SSF58104">
    <property type="entry name" value="Methyl-accepting chemotaxis protein (MCP) signaling domain"/>
    <property type="match status" value="1"/>
</dbReference>
<comment type="caution">
    <text evidence="10">The sequence shown here is derived from an EMBL/GenBank/DDBJ whole genome shotgun (WGS) entry which is preliminary data.</text>
</comment>
<evidence type="ECO:0000256" key="6">
    <source>
        <dbReference type="ARBA" id="ARBA00023136"/>
    </source>
</evidence>
<dbReference type="PROSITE" id="PS50111">
    <property type="entry name" value="CHEMOTAXIS_TRANSDUC_2"/>
    <property type="match status" value="1"/>
</dbReference>
<dbReference type="EMBL" id="AWSQ01000005">
    <property type="protein sequence ID" value="KFX68616.1"/>
    <property type="molecule type" value="Genomic_DNA"/>
</dbReference>
<dbReference type="eggNOG" id="COG0840">
    <property type="taxonomic scope" value="Bacteria"/>
</dbReference>
<comment type="subcellular location">
    <subcellularLocation>
        <location evidence="1">Cell membrane</location>
        <topology evidence="1">Multi-pass membrane protein</topology>
    </subcellularLocation>
</comment>
<keyword evidence="2" id="KW-1003">Cell membrane</keyword>
<name>A0A0A1YHP9_9PSED</name>
<organism evidence="10 11">
    <name type="scientific">Pseudomonas taeanensis MS-3</name>
    <dbReference type="NCBI Taxonomy" id="1395571"/>
    <lineage>
        <taxon>Bacteria</taxon>
        <taxon>Pseudomonadati</taxon>
        <taxon>Pseudomonadota</taxon>
        <taxon>Gammaproteobacteria</taxon>
        <taxon>Pseudomonadales</taxon>
        <taxon>Pseudomonadaceae</taxon>
        <taxon>Pseudomonas</taxon>
    </lineage>
</organism>
<sequence length="292" mass="30730">MRSWQKPLATLLQLTAVLAAAGLLFDSGQHGWLAVLVLTSAGLAGVLYHWLPPTLVQLPPAPLPTPEPSPLLAPVALAAVPEPQPDPTLPLRAPLAQLLDGILRTEEDMQYATDLARAGGEKVQLSAASIQACEAAIRELAGYMGSIDQVFDELSQQSMRIGAIVSSIQDIAKQTNLLALNAAIEAARAGEHGRGFAVVADEVRNLAQRANESSEQIRQIAGGLQKSAQEARAGVEHIAQSASTGLDKSAAALSAMGEMRAGAAARLAIVERIVQRLNEQRALTQGMVELVD</sequence>
<keyword evidence="11" id="KW-1185">Reference proteome</keyword>
<proteinExistence type="predicted"/>
<dbReference type="STRING" id="1395571.TMS3_0118400"/>
<evidence type="ECO:0000256" key="2">
    <source>
        <dbReference type="ARBA" id="ARBA00022475"/>
    </source>
</evidence>
<evidence type="ECO:0000313" key="11">
    <source>
        <dbReference type="Proteomes" id="UP000030063"/>
    </source>
</evidence>
<evidence type="ECO:0000256" key="4">
    <source>
        <dbReference type="ARBA" id="ARBA00022692"/>
    </source>
</evidence>
<accession>A0A0A1YHP9</accession>
<dbReference type="Gene3D" id="1.10.287.950">
    <property type="entry name" value="Methyl-accepting chemotaxis protein"/>
    <property type="match status" value="1"/>
</dbReference>
<keyword evidence="3" id="KW-0488">Methylation</keyword>
<dbReference type="AlphaFoldDB" id="A0A0A1YHP9"/>
<dbReference type="PANTHER" id="PTHR32089">
    <property type="entry name" value="METHYL-ACCEPTING CHEMOTAXIS PROTEIN MCPB"/>
    <property type="match status" value="1"/>
</dbReference>
<keyword evidence="6" id="KW-0472">Membrane</keyword>